<comment type="similarity">
    <text evidence="1">Belongs to the CDI family.</text>
</comment>
<feature type="compositionally biased region" description="Basic and acidic residues" evidence="3">
    <location>
        <begin position="28"/>
        <end position="64"/>
    </location>
</feature>
<feature type="compositionally biased region" description="Polar residues" evidence="3">
    <location>
        <begin position="112"/>
        <end position="124"/>
    </location>
</feature>
<gene>
    <name evidence="5" type="ORF">CLODIP_2_CD08099</name>
</gene>
<protein>
    <recommendedName>
        <fullName evidence="4">Cyclin-dependent kinase inhibitor domain-containing protein</fullName>
    </recommendedName>
</protein>
<dbReference type="InterPro" id="IPR003175">
    <property type="entry name" value="CDI_dom"/>
</dbReference>
<dbReference type="Proteomes" id="UP000494165">
    <property type="component" value="Unassembled WGS sequence"/>
</dbReference>
<organism evidence="5 6">
    <name type="scientific">Cloeon dipterum</name>
    <dbReference type="NCBI Taxonomy" id="197152"/>
    <lineage>
        <taxon>Eukaryota</taxon>
        <taxon>Metazoa</taxon>
        <taxon>Ecdysozoa</taxon>
        <taxon>Arthropoda</taxon>
        <taxon>Hexapoda</taxon>
        <taxon>Insecta</taxon>
        <taxon>Pterygota</taxon>
        <taxon>Palaeoptera</taxon>
        <taxon>Ephemeroptera</taxon>
        <taxon>Pisciforma</taxon>
        <taxon>Baetidae</taxon>
        <taxon>Cloeon</taxon>
    </lineage>
</organism>
<name>A0A8S1CIM7_9INSE</name>
<dbReference type="GO" id="GO:0005634">
    <property type="term" value="C:nucleus"/>
    <property type="evidence" value="ECO:0007669"/>
    <property type="project" value="InterPro"/>
</dbReference>
<dbReference type="GO" id="GO:0051726">
    <property type="term" value="P:regulation of cell cycle"/>
    <property type="evidence" value="ECO:0007669"/>
    <property type="project" value="InterPro"/>
</dbReference>
<feature type="compositionally biased region" description="Polar residues" evidence="3">
    <location>
        <begin position="84"/>
        <end position="94"/>
    </location>
</feature>
<dbReference type="InterPro" id="IPR044898">
    <property type="entry name" value="CDI_dom_sf"/>
</dbReference>
<dbReference type="AlphaFoldDB" id="A0A8S1CIM7"/>
<keyword evidence="2" id="KW-0649">Protein kinase inhibitor</keyword>
<evidence type="ECO:0000256" key="1">
    <source>
        <dbReference type="ARBA" id="ARBA00006726"/>
    </source>
</evidence>
<feature type="compositionally biased region" description="Low complexity" evidence="3">
    <location>
        <begin position="149"/>
        <end position="171"/>
    </location>
</feature>
<dbReference type="GO" id="GO:0004861">
    <property type="term" value="F:cyclin-dependent protein serine/threonine kinase inhibitor activity"/>
    <property type="evidence" value="ECO:0007669"/>
    <property type="project" value="InterPro"/>
</dbReference>
<evidence type="ECO:0000313" key="5">
    <source>
        <dbReference type="EMBL" id="CAB3368181.1"/>
    </source>
</evidence>
<feature type="region of interest" description="Disordered" evidence="3">
    <location>
        <begin position="1"/>
        <end position="171"/>
    </location>
</feature>
<feature type="compositionally biased region" description="Polar residues" evidence="3">
    <location>
        <begin position="1"/>
        <end position="10"/>
    </location>
</feature>
<reference evidence="5 6" key="1">
    <citation type="submission" date="2020-04" db="EMBL/GenBank/DDBJ databases">
        <authorList>
            <person name="Alioto T."/>
            <person name="Alioto T."/>
            <person name="Gomez Garrido J."/>
        </authorList>
    </citation>
    <scope>NUCLEOTIDE SEQUENCE [LARGE SCALE GENOMIC DNA]</scope>
</reference>
<dbReference type="OrthoDB" id="6373236at2759"/>
<accession>A0A8S1CIM7</accession>
<sequence length="171" mass="19612">MSVATLSVSMEQRRDVSRHQRARTSRCLFDRPNMEELQRKYEEQSREEMRRFKEEWGFDPERDCPVVGHVRFQWEPMQPDTKEQPQTAGSNQQEVAADPSPSPEEQPSQSPKFNTTRPLKQSSMKDYFAERKRFGEASSAVGKKRRQSEGSSSDEATSSSSSSSNSSQQVN</sequence>
<evidence type="ECO:0000259" key="4">
    <source>
        <dbReference type="Pfam" id="PF02234"/>
    </source>
</evidence>
<dbReference type="Pfam" id="PF02234">
    <property type="entry name" value="CDI"/>
    <property type="match status" value="1"/>
</dbReference>
<dbReference type="EMBL" id="CADEPI010000036">
    <property type="protein sequence ID" value="CAB3368181.1"/>
    <property type="molecule type" value="Genomic_DNA"/>
</dbReference>
<proteinExistence type="inferred from homology"/>
<evidence type="ECO:0000256" key="3">
    <source>
        <dbReference type="SAM" id="MobiDB-lite"/>
    </source>
</evidence>
<feature type="domain" description="Cyclin-dependent kinase inhibitor" evidence="4">
    <location>
        <begin position="27"/>
        <end position="76"/>
    </location>
</feature>
<comment type="caution">
    <text evidence="5">The sequence shown here is derived from an EMBL/GenBank/DDBJ whole genome shotgun (WGS) entry which is preliminary data.</text>
</comment>
<dbReference type="Gene3D" id="4.10.365.10">
    <property type="entry name" value="p27"/>
    <property type="match status" value="1"/>
</dbReference>
<keyword evidence="6" id="KW-1185">Reference proteome</keyword>
<evidence type="ECO:0000256" key="2">
    <source>
        <dbReference type="ARBA" id="ARBA00023013"/>
    </source>
</evidence>
<evidence type="ECO:0000313" key="6">
    <source>
        <dbReference type="Proteomes" id="UP000494165"/>
    </source>
</evidence>